<comment type="subunit">
    <text evidence="12">Interacts with TFIIIB subunits BRF1 and BRF2. Interacts with Pol III subunit POLR3F. Interacts with TFIIIC subunit GTF3C1.</text>
</comment>
<dbReference type="InterPro" id="IPR001680">
    <property type="entry name" value="WD40_rpt"/>
</dbReference>
<feature type="region of interest" description="Disordered" evidence="14">
    <location>
        <begin position="371"/>
        <end position="413"/>
    </location>
</feature>
<feature type="region of interest" description="Disordered" evidence="14">
    <location>
        <begin position="1595"/>
        <end position="1614"/>
    </location>
</feature>
<dbReference type="PANTHER" id="PTHR45532">
    <property type="entry name" value="WD REPEAT-CONTAINING PROTEIN 97"/>
    <property type="match status" value="1"/>
</dbReference>
<sequence length="2133" mass="233714">MKLLENSSFEAINSQLTVETGDAHIIGRIESYSCKMAGDDKHMFKQFCQEGQPHVLEALSPPQTSGLSPSRLSKSQGGEDEGPLSDKCSRKTLFYLIATLNESFRPDYDFSTARSHEFSREPSLSWVVNAVNCSLFSAVREDFKALKPQLWNAVDEEICLAECDIYSYNPDLDSDPFGEDGSLWSFNYFFYNKRLKRIVFFSCRSISGSTYTPSEAGNELDMELGEEEEEEEEESGGGGREGGPEETSTMEEDSNGPSGLLSRLDPAAPEMEPEVLDASNPFTVEGDHLIPDLDLYDADIYDVPDPGLLNEEDESSFKERAPRLFTGNSRWQNVTPSARARQLWLLLRTGLQTFVEKVRLAHGICLKASFRPGSSPRGPLQDPSPDPLGSPRWVLPTTPSPAPTAGPGPQEKRAELRAARLTHGLEPLRRLEVAAGLCSVAQDPVGRRFVVLDGAGRLHVRREDGWAQEKLLAPVALTGLVAVLGELGTVGRFVGWGPAGLAILRSDLSLLWQSKPVERRVPGREPVCCLPVPDPGLLLVAEAGGSLALWKFRAGGRCLVPHGSPLRLPPSLSGALARLALGPRHPPHVPRCYAAYGSAVLTFDLHTWALTDVRRDLHKTTISDLAYCREVGATVTASRDSTVKVWEADWQIRMVFVGHTGPVTAVAVLPNTALVLSASQDGTLRTWDLQAAAQVGEVALSRWGPSMPSETVSHLLAPAGPGWPLLSLRARSVELWRMRELYSPLAQLSAPVLHLQVAPALPSPTAPQAQLPTRLVCACADGSVYLVSVSSGRTVSVLLLEPEDCAAAVAYCLPREVLWLLTRAGHLLCANAACCPMRVLRRLCPPPPPAPRPCCLHLYSHLTDPGSAFATWEIVRQYKGELCRSDVAWAWKDKNRYLLVVGHTDGTLSVLELRSSKTVFRTEAHGPGPVTAIASTWNSIVSSGADLTVKMWRVFPYAEESLSLLRTFSCCHPAVVVCALGSRITVGFEDRNSATYGLVQFGLGNSPRFDHRPQDDPTDHITGLCCCPTLKLYACSSLDGTIRIWTAENRLLRWAGGRGGVGACLCCCLRVLFRGAGPDCRSEQLSRLLQLNGAPQALSFCSNSGDLVLALGSCLCLVAHRLYLPTSYLIKKLCQDAPDVVDAPALPLTSQESLTSAQLQRLANLRGVASLRSADRPSRAVLEALAECSQPETPALPGPLATHRKPVPVPAFPLLAVRGSPPGAWPPPLGPCLSLCPVPLVMPPSVPPVSLPVCSAASSFIHRQTATPQQPVVEKDLEAFIARDQDLQQLKLGLVGPAARPPPSWQQCQEAFDNYLRLIYGPGLLGKYSGGESQQGSTVTLTVERQTWDVCALPTDVPDFRGIEASPPQDLGTLGQCFARPPRVPLPPPTTHRRLPSRASQLLARSSPSHELGLSLHLQLQLERLHGEKPVAPDPLSSHLQRRIPLLLKRRPQEHSSNLRGFFPAAVQPYKYWQRPIRFPGCVPNSVVLQQMWQPVEVSGLGALGPLRRRCESKARGGAGRGGVCGGRGRLQAAPVATASLSTSQPGGSEDDLWLPRQRAKRREKLIQSLGEEGEEDLDGASDSLGPHRQLSDQLLESEEQEAQSPECLIPKPMGSREDTARAETGLHCPQFHYGHSLWEERCGHLPRFLHFFVGQNWFKKLFPIFTLQVRGSFGSTGSGMGGGGWSARVRRRGPGLSTRSLQAYPEVGTVEGLALLFMDLLDEASWADRVHILHALLRLLPDVSRDLCSRLQGILVRLLNLDRPPSLQDGMQKRFVMLALQLLLACSLESREVVLELLCYFLYSPASCRPELRKLLDGLGLQDPQGFLFKEVMTWVQGPDLDSKAALRKRCCQKLEEMIWQLKQMETVPPPVAKLSEMLPEVSETSALHPPSKEALSQISMVSGATVHISVMPSSISRTPSPVVSPGEPDSAALESQAQQTLAQMRFGRTRRALSETLTHFCPLPEAHLRSSAPAALPDELLPLEQTNWSQSKMLDLGPIDALNFFCEKQRARQQGPLQEEPKTLPPCPPPRRPSMVVPQPREPRHYSILRLQEAKVQRSPMKLRGRMLSRLWAGRTLDGAIRMLKLPLPRVELQPFPPDWPRPAHPLPPQLLQPALQRYFLPDDTDPDSYS</sequence>
<keyword evidence="10" id="KW-0804">Transcription</keyword>
<keyword evidence="16" id="KW-1185">Reference proteome</keyword>
<protein>
    <recommendedName>
        <fullName evidence="4">Repressor of RNA polymerase III transcription MAF1 homolog</fullName>
    </recommendedName>
</protein>
<feature type="region of interest" description="Disordered" evidence="14">
    <location>
        <begin position="212"/>
        <end position="265"/>
    </location>
</feature>
<dbReference type="SMART" id="SM00320">
    <property type="entry name" value="WD40"/>
    <property type="match status" value="6"/>
</dbReference>
<evidence type="ECO:0000256" key="9">
    <source>
        <dbReference type="ARBA" id="ARBA00023015"/>
    </source>
</evidence>
<dbReference type="InterPro" id="IPR015943">
    <property type="entry name" value="WD40/YVTN_repeat-like_dom_sf"/>
</dbReference>
<dbReference type="Gene3D" id="3.40.1000.50">
    <property type="entry name" value="Repressor of RNA polymerase III transcription Maf1"/>
    <property type="match status" value="2"/>
</dbReference>
<keyword evidence="6" id="KW-0678">Repressor</keyword>
<dbReference type="InterPro" id="IPR019775">
    <property type="entry name" value="WD40_repeat_CS"/>
</dbReference>
<feature type="compositionally biased region" description="Acidic residues" evidence="14">
    <location>
        <begin position="218"/>
        <end position="235"/>
    </location>
</feature>
<evidence type="ECO:0000256" key="14">
    <source>
        <dbReference type="SAM" id="MobiDB-lite"/>
    </source>
</evidence>
<feature type="region of interest" description="Disordered" evidence="14">
    <location>
        <begin position="2014"/>
        <end position="2041"/>
    </location>
</feature>
<feature type="region of interest" description="Disordered" evidence="14">
    <location>
        <begin position="58"/>
        <end position="85"/>
    </location>
</feature>
<evidence type="ECO:0000256" key="13">
    <source>
        <dbReference type="PROSITE-ProRule" id="PRU00221"/>
    </source>
</evidence>
<keyword evidence="7 13" id="KW-0853">WD repeat</keyword>
<dbReference type="InterPro" id="IPR036322">
    <property type="entry name" value="WD40_repeat_dom_sf"/>
</dbReference>
<proteinExistence type="inferred from homology"/>
<keyword evidence="5" id="KW-0963">Cytoplasm</keyword>
<dbReference type="FunFam" id="3.40.1000.50:FF:000001">
    <property type="entry name" value="Repressor of RNA polymerase III transcription MAF1"/>
    <property type="match status" value="1"/>
</dbReference>
<dbReference type="GO" id="GO:0005634">
    <property type="term" value="C:nucleus"/>
    <property type="evidence" value="ECO:0007669"/>
    <property type="project" value="UniProtKB-SubCell"/>
</dbReference>
<dbReference type="PROSITE" id="PS50294">
    <property type="entry name" value="WD_REPEATS_REGION"/>
    <property type="match status" value="1"/>
</dbReference>
<feature type="repeat" description="WD" evidence="13">
    <location>
        <begin position="656"/>
        <end position="697"/>
    </location>
</feature>
<dbReference type="Pfam" id="PF09174">
    <property type="entry name" value="Maf1"/>
    <property type="match status" value="1"/>
</dbReference>
<dbReference type="PROSITE" id="PS00678">
    <property type="entry name" value="WD_REPEATS_1"/>
    <property type="match status" value="1"/>
</dbReference>
<evidence type="ECO:0000313" key="15">
    <source>
        <dbReference type="EMBL" id="KAJ8778101.1"/>
    </source>
</evidence>
<evidence type="ECO:0000313" key="16">
    <source>
        <dbReference type="Proteomes" id="UP001159641"/>
    </source>
</evidence>
<dbReference type="PANTHER" id="PTHR45532:SF1">
    <property type="entry name" value="WD REPEAT-CONTAINING PROTEIN 97"/>
    <property type="match status" value="1"/>
</dbReference>
<gene>
    <name evidence="15" type="ORF">J1605_013961</name>
</gene>
<evidence type="ECO:0000256" key="12">
    <source>
        <dbReference type="ARBA" id="ARBA00062680"/>
    </source>
</evidence>
<evidence type="ECO:0000256" key="1">
    <source>
        <dbReference type="ARBA" id="ARBA00004123"/>
    </source>
</evidence>
<organism evidence="15 16">
    <name type="scientific">Eschrichtius robustus</name>
    <name type="common">California gray whale</name>
    <name type="synonym">Eschrichtius gibbosus</name>
    <dbReference type="NCBI Taxonomy" id="9764"/>
    <lineage>
        <taxon>Eukaryota</taxon>
        <taxon>Metazoa</taxon>
        <taxon>Chordata</taxon>
        <taxon>Craniata</taxon>
        <taxon>Vertebrata</taxon>
        <taxon>Euteleostomi</taxon>
        <taxon>Mammalia</taxon>
        <taxon>Eutheria</taxon>
        <taxon>Laurasiatheria</taxon>
        <taxon>Artiodactyla</taxon>
        <taxon>Whippomorpha</taxon>
        <taxon>Cetacea</taxon>
        <taxon>Mysticeti</taxon>
        <taxon>Eschrichtiidae</taxon>
        <taxon>Eschrichtius</taxon>
    </lineage>
</organism>
<feature type="region of interest" description="Disordered" evidence="14">
    <location>
        <begin position="1537"/>
        <end position="1557"/>
    </location>
</feature>
<keyword evidence="9" id="KW-0805">Transcription regulation</keyword>
<evidence type="ECO:0000256" key="8">
    <source>
        <dbReference type="ARBA" id="ARBA00022737"/>
    </source>
</evidence>
<feature type="compositionally biased region" description="Pro residues" evidence="14">
    <location>
        <begin position="2025"/>
        <end position="2034"/>
    </location>
</feature>
<evidence type="ECO:0000256" key="5">
    <source>
        <dbReference type="ARBA" id="ARBA00022490"/>
    </source>
</evidence>
<comment type="subcellular location">
    <subcellularLocation>
        <location evidence="2">Cytoplasm</location>
    </subcellularLocation>
    <subcellularLocation>
        <location evidence="1">Nucleus</location>
    </subcellularLocation>
</comment>
<keyword evidence="11" id="KW-0539">Nucleus</keyword>
<feature type="compositionally biased region" description="Polar residues" evidence="14">
    <location>
        <begin position="61"/>
        <end position="76"/>
    </location>
</feature>
<comment type="caution">
    <text evidence="15">The sequence shown here is derived from an EMBL/GenBank/DDBJ whole genome shotgun (WGS) entry which is preliminary data.</text>
</comment>
<accession>A0AB34GH01</accession>
<feature type="region of interest" description="Disordered" evidence="14">
    <location>
        <begin position="1569"/>
        <end position="1588"/>
    </location>
</feature>
<comment type="similarity">
    <text evidence="3">Belongs to the MAF1 family.</text>
</comment>
<reference evidence="15 16" key="1">
    <citation type="submission" date="2022-11" db="EMBL/GenBank/DDBJ databases">
        <title>Whole genome sequence of Eschrichtius robustus ER-17-0199.</title>
        <authorList>
            <person name="Bruniche-Olsen A."/>
            <person name="Black A.N."/>
            <person name="Fields C.J."/>
            <person name="Walden K."/>
            <person name="Dewoody J.A."/>
        </authorList>
    </citation>
    <scope>NUCLEOTIDE SEQUENCE [LARGE SCALE GENOMIC DNA]</scope>
    <source>
        <strain evidence="15">ER-17-0199</strain>
        <tissue evidence="15">Blubber</tissue>
    </source>
</reference>
<dbReference type="Pfam" id="PF00400">
    <property type="entry name" value="WD40"/>
    <property type="match status" value="2"/>
</dbReference>
<dbReference type="PROSITE" id="PS50082">
    <property type="entry name" value="WD_REPEATS_2"/>
    <property type="match status" value="2"/>
</dbReference>
<evidence type="ECO:0000256" key="7">
    <source>
        <dbReference type="ARBA" id="ARBA00022574"/>
    </source>
</evidence>
<dbReference type="GO" id="GO:0005737">
    <property type="term" value="C:cytoplasm"/>
    <property type="evidence" value="ECO:0007669"/>
    <property type="project" value="UniProtKB-SubCell"/>
</dbReference>
<evidence type="ECO:0000256" key="11">
    <source>
        <dbReference type="ARBA" id="ARBA00023242"/>
    </source>
</evidence>
<evidence type="ECO:0000256" key="4">
    <source>
        <dbReference type="ARBA" id="ARBA00020829"/>
    </source>
</evidence>
<evidence type="ECO:0000256" key="3">
    <source>
        <dbReference type="ARBA" id="ARBA00006231"/>
    </source>
</evidence>
<evidence type="ECO:0000256" key="10">
    <source>
        <dbReference type="ARBA" id="ARBA00023163"/>
    </source>
</evidence>
<dbReference type="EMBL" id="JAIQCJ010002272">
    <property type="protein sequence ID" value="KAJ8778101.1"/>
    <property type="molecule type" value="Genomic_DNA"/>
</dbReference>
<dbReference type="InterPro" id="IPR038564">
    <property type="entry name" value="Maf1_sf"/>
</dbReference>
<dbReference type="InterPro" id="IPR015257">
    <property type="entry name" value="Maf1"/>
</dbReference>
<evidence type="ECO:0000256" key="6">
    <source>
        <dbReference type="ARBA" id="ARBA00022491"/>
    </source>
</evidence>
<dbReference type="SUPFAM" id="SSF50978">
    <property type="entry name" value="WD40 repeat-like"/>
    <property type="match status" value="1"/>
</dbReference>
<dbReference type="FunFam" id="3.40.1000.50:FF:000002">
    <property type="entry name" value="Repressor of RNA polymerase III transcription MAF1"/>
    <property type="match status" value="1"/>
</dbReference>
<dbReference type="Gene3D" id="2.130.10.10">
    <property type="entry name" value="YVTN repeat-like/Quinoprotein amine dehydrogenase"/>
    <property type="match status" value="2"/>
</dbReference>
<dbReference type="Proteomes" id="UP001159641">
    <property type="component" value="Unassembled WGS sequence"/>
</dbReference>
<keyword evidence="8" id="KW-0677">Repeat</keyword>
<name>A0AB34GH01_ESCRO</name>
<dbReference type="GO" id="GO:0016480">
    <property type="term" value="P:negative regulation of transcription by RNA polymerase III"/>
    <property type="evidence" value="ECO:0007669"/>
    <property type="project" value="InterPro"/>
</dbReference>
<evidence type="ECO:0000256" key="2">
    <source>
        <dbReference type="ARBA" id="ARBA00004496"/>
    </source>
</evidence>
<feature type="repeat" description="WD" evidence="13">
    <location>
        <begin position="615"/>
        <end position="647"/>
    </location>
</feature>